<dbReference type="EMBL" id="JAUSQM010000001">
    <property type="protein sequence ID" value="MDP9820465.1"/>
    <property type="molecule type" value="Genomic_DNA"/>
</dbReference>
<sequence length="64" mass="7241">MTSTYEPYFSVGYSGLPFSDMELMDRDHLAVSLYECRSCRLLTTSPGLHADWHRELIENGGGRA</sequence>
<accession>A0ABT9NJ75</accession>
<evidence type="ECO:0000313" key="1">
    <source>
        <dbReference type="EMBL" id="MDP9820465.1"/>
    </source>
</evidence>
<name>A0ABT9NJ75_9ACTN</name>
<organism evidence="1 2">
    <name type="scientific">Nocardioides massiliensis</name>
    <dbReference type="NCBI Taxonomy" id="1325935"/>
    <lineage>
        <taxon>Bacteria</taxon>
        <taxon>Bacillati</taxon>
        <taxon>Actinomycetota</taxon>
        <taxon>Actinomycetes</taxon>
        <taxon>Propionibacteriales</taxon>
        <taxon>Nocardioidaceae</taxon>
        <taxon>Nocardioides</taxon>
    </lineage>
</organism>
<gene>
    <name evidence="1" type="ORF">J2S59_000274</name>
</gene>
<reference evidence="1 2" key="1">
    <citation type="submission" date="2023-07" db="EMBL/GenBank/DDBJ databases">
        <title>Sequencing the genomes of 1000 actinobacteria strains.</title>
        <authorList>
            <person name="Klenk H.-P."/>
        </authorList>
    </citation>
    <scope>NUCLEOTIDE SEQUENCE [LARGE SCALE GENOMIC DNA]</scope>
    <source>
        <strain evidence="1 2">GD13</strain>
    </source>
</reference>
<protein>
    <submittedName>
        <fullName evidence="1">Uncharacterized protein</fullName>
    </submittedName>
</protein>
<proteinExistence type="predicted"/>
<evidence type="ECO:0000313" key="2">
    <source>
        <dbReference type="Proteomes" id="UP001240447"/>
    </source>
</evidence>
<comment type="caution">
    <text evidence="1">The sequence shown here is derived from an EMBL/GenBank/DDBJ whole genome shotgun (WGS) entry which is preliminary data.</text>
</comment>
<dbReference type="Proteomes" id="UP001240447">
    <property type="component" value="Unassembled WGS sequence"/>
</dbReference>
<keyword evidence="2" id="KW-1185">Reference proteome</keyword>